<keyword evidence="2" id="KW-1185">Reference proteome</keyword>
<name>A0A699ZC64_HAELA</name>
<organism evidence="1 2">
    <name type="scientific">Haematococcus lacustris</name>
    <name type="common">Green alga</name>
    <name type="synonym">Haematococcus pluvialis</name>
    <dbReference type="NCBI Taxonomy" id="44745"/>
    <lineage>
        <taxon>Eukaryota</taxon>
        <taxon>Viridiplantae</taxon>
        <taxon>Chlorophyta</taxon>
        <taxon>core chlorophytes</taxon>
        <taxon>Chlorophyceae</taxon>
        <taxon>CS clade</taxon>
        <taxon>Chlamydomonadales</taxon>
        <taxon>Haematococcaceae</taxon>
        <taxon>Haematococcus</taxon>
    </lineage>
</organism>
<comment type="caution">
    <text evidence="1">The sequence shown here is derived from an EMBL/GenBank/DDBJ whole genome shotgun (WGS) entry which is preliminary data.</text>
</comment>
<protein>
    <submittedName>
        <fullName evidence="1">Uncharacterized protein</fullName>
    </submittedName>
</protein>
<accession>A0A699ZC64</accession>
<evidence type="ECO:0000313" key="2">
    <source>
        <dbReference type="Proteomes" id="UP000485058"/>
    </source>
</evidence>
<gene>
    <name evidence="1" type="ORF">HaLaN_16696</name>
</gene>
<evidence type="ECO:0000313" key="1">
    <source>
        <dbReference type="EMBL" id="GFH19701.1"/>
    </source>
</evidence>
<dbReference type="EMBL" id="BLLF01001506">
    <property type="protein sequence ID" value="GFH19701.1"/>
    <property type="molecule type" value="Genomic_DNA"/>
</dbReference>
<sequence>MLPMLLVPLPDVLSRTRGCRGEVVGLWEGSGDCGDRAVELEAWAEVAGVPGVLGVRELHDGEAEREGAAGQAGASVTVALPLVL</sequence>
<dbReference type="Proteomes" id="UP000485058">
    <property type="component" value="Unassembled WGS sequence"/>
</dbReference>
<reference evidence="1 2" key="1">
    <citation type="submission" date="2020-02" db="EMBL/GenBank/DDBJ databases">
        <title>Draft genome sequence of Haematococcus lacustris strain NIES-144.</title>
        <authorList>
            <person name="Morimoto D."/>
            <person name="Nakagawa S."/>
            <person name="Yoshida T."/>
            <person name="Sawayama S."/>
        </authorList>
    </citation>
    <scope>NUCLEOTIDE SEQUENCE [LARGE SCALE GENOMIC DNA]</scope>
    <source>
        <strain evidence="1 2">NIES-144</strain>
    </source>
</reference>
<dbReference type="AlphaFoldDB" id="A0A699ZC64"/>
<proteinExistence type="predicted"/>